<proteinExistence type="predicted"/>
<evidence type="ECO:0000256" key="1">
    <source>
        <dbReference type="ARBA" id="ARBA00004141"/>
    </source>
</evidence>
<dbReference type="RefSeq" id="XP_049181883.1">
    <property type="nucleotide sequence ID" value="XM_049326945.1"/>
</dbReference>
<dbReference type="Proteomes" id="UP001202479">
    <property type="component" value="Unassembled WGS sequence"/>
</dbReference>
<feature type="transmembrane region" description="Helical" evidence="7">
    <location>
        <begin position="889"/>
        <end position="910"/>
    </location>
</feature>
<dbReference type="InterPro" id="IPR017871">
    <property type="entry name" value="ABC_transporter-like_CS"/>
</dbReference>
<dbReference type="GO" id="GO:0016887">
    <property type="term" value="F:ATP hydrolysis activity"/>
    <property type="evidence" value="ECO:0007669"/>
    <property type="project" value="InterPro"/>
</dbReference>
<keyword evidence="4" id="KW-0067">ATP-binding</keyword>
<evidence type="ECO:0000256" key="6">
    <source>
        <dbReference type="ARBA" id="ARBA00023136"/>
    </source>
</evidence>
<evidence type="ECO:0000256" key="2">
    <source>
        <dbReference type="ARBA" id="ARBA00022692"/>
    </source>
</evidence>
<feature type="transmembrane region" description="Helical" evidence="7">
    <location>
        <begin position="703"/>
        <end position="724"/>
    </location>
</feature>
<dbReference type="PROSITE" id="PS50893">
    <property type="entry name" value="ABC_TRANSPORTER_2"/>
    <property type="match status" value="2"/>
</dbReference>
<name>A0AAI9SZP9_9ASCO</name>
<dbReference type="Gene3D" id="3.40.50.300">
    <property type="entry name" value="P-loop containing nucleotide triphosphate hydrolases"/>
    <property type="match status" value="2"/>
</dbReference>
<feature type="domain" description="ABC transporter" evidence="8">
    <location>
        <begin position="984"/>
        <end position="1203"/>
    </location>
</feature>
<keyword evidence="5 7" id="KW-1133">Transmembrane helix</keyword>
<comment type="subcellular location">
    <subcellularLocation>
        <location evidence="1">Membrane</location>
        <topology evidence="1">Multi-pass membrane protein</topology>
    </subcellularLocation>
</comment>
<dbReference type="GO" id="GO:0090374">
    <property type="term" value="P:oligopeptide export from mitochondrion"/>
    <property type="evidence" value="ECO:0007669"/>
    <property type="project" value="TreeGrafter"/>
</dbReference>
<dbReference type="Pfam" id="PF00664">
    <property type="entry name" value="ABC_membrane"/>
    <property type="match status" value="2"/>
</dbReference>
<evidence type="ECO:0000313" key="10">
    <source>
        <dbReference type="EMBL" id="KAI3406138.2"/>
    </source>
</evidence>
<keyword evidence="3" id="KW-0547">Nucleotide-binding</keyword>
<feature type="domain" description="ABC transporter" evidence="8">
    <location>
        <begin position="364"/>
        <end position="596"/>
    </location>
</feature>
<feature type="transmembrane region" description="Helical" evidence="7">
    <location>
        <begin position="777"/>
        <end position="800"/>
    </location>
</feature>
<dbReference type="GeneID" id="73378597"/>
<dbReference type="PANTHER" id="PTHR43394">
    <property type="entry name" value="ATP-DEPENDENT PERMEASE MDL1, MITOCHONDRIAL"/>
    <property type="match status" value="1"/>
</dbReference>
<dbReference type="InterPro" id="IPR027417">
    <property type="entry name" value="P-loop_NTPase"/>
</dbReference>
<dbReference type="AlphaFoldDB" id="A0AAI9SZP9"/>
<feature type="domain" description="ABC transmembrane type-1" evidence="9">
    <location>
        <begin position="663"/>
        <end position="949"/>
    </location>
</feature>
<accession>A0AAI9SZP9</accession>
<dbReference type="GO" id="GO:0015421">
    <property type="term" value="F:ABC-type oligopeptide transporter activity"/>
    <property type="evidence" value="ECO:0007669"/>
    <property type="project" value="TreeGrafter"/>
</dbReference>
<protein>
    <submittedName>
        <fullName evidence="10">HST6</fullName>
    </submittedName>
</protein>
<dbReference type="InterPro" id="IPR036640">
    <property type="entry name" value="ABC1_TM_sf"/>
</dbReference>
<evidence type="ECO:0000256" key="4">
    <source>
        <dbReference type="ARBA" id="ARBA00022840"/>
    </source>
</evidence>
<keyword evidence="2 7" id="KW-0812">Transmembrane</keyword>
<dbReference type="GO" id="GO:0005743">
    <property type="term" value="C:mitochondrial inner membrane"/>
    <property type="evidence" value="ECO:0007669"/>
    <property type="project" value="TreeGrafter"/>
</dbReference>
<feature type="transmembrane region" description="Helical" evidence="7">
    <location>
        <begin position="77"/>
        <end position="98"/>
    </location>
</feature>
<dbReference type="Pfam" id="PF00005">
    <property type="entry name" value="ABC_tran"/>
    <property type="match status" value="2"/>
</dbReference>
<evidence type="ECO:0000259" key="8">
    <source>
        <dbReference type="PROSITE" id="PS50893"/>
    </source>
</evidence>
<dbReference type="EMBL" id="JAHUZD010000025">
    <property type="protein sequence ID" value="KAI3406138.2"/>
    <property type="molecule type" value="Genomic_DNA"/>
</dbReference>
<dbReference type="PANTHER" id="PTHR43394:SF15">
    <property type="entry name" value="ALPHA-FACTOR-TRANSPORTING ATPASE"/>
    <property type="match status" value="1"/>
</dbReference>
<keyword evidence="11" id="KW-1185">Reference proteome</keyword>
<comment type="caution">
    <text evidence="10">The sequence shown here is derived from an EMBL/GenBank/DDBJ whole genome shotgun (WGS) entry which is preliminary data.</text>
</comment>
<evidence type="ECO:0000256" key="3">
    <source>
        <dbReference type="ARBA" id="ARBA00022741"/>
    </source>
</evidence>
<dbReference type="InterPro" id="IPR039421">
    <property type="entry name" value="Type_1_exporter"/>
</dbReference>
<feature type="domain" description="ABC transmembrane type-1" evidence="9">
    <location>
        <begin position="38"/>
        <end position="328"/>
    </location>
</feature>
<dbReference type="PROSITE" id="PS50929">
    <property type="entry name" value="ABC_TM1F"/>
    <property type="match status" value="2"/>
</dbReference>
<evidence type="ECO:0000256" key="7">
    <source>
        <dbReference type="SAM" id="Phobius"/>
    </source>
</evidence>
<feature type="transmembrane region" description="Helical" evidence="7">
    <location>
        <begin position="183"/>
        <end position="203"/>
    </location>
</feature>
<evidence type="ECO:0000313" key="11">
    <source>
        <dbReference type="Proteomes" id="UP001202479"/>
    </source>
</evidence>
<feature type="transmembrane region" description="Helical" evidence="7">
    <location>
        <begin position="806"/>
        <end position="827"/>
    </location>
</feature>
<feature type="transmembrane region" description="Helical" evidence="7">
    <location>
        <begin position="34"/>
        <end position="57"/>
    </location>
</feature>
<dbReference type="SUPFAM" id="SSF52540">
    <property type="entry name" value="P-loop containing nucleoside triphosphate hydrolases"/>
    <property type="match status" value="2"/>
</dbReference>
<dbReference type="Gene3D" id="1.20.1560.10">
    <property type="entry name" value="ABC transporter type 1, transmembrane domain"/>
    <property type="match status" value="1"/>
</dbReference>
<reference evidence="10" key="1">
    <citation type="journal article" date="2022" name="DNA Res.">
        <title>Genome analysis of five recently described species of the CUG-Ser clade uncovers Candida theae as a new hybrid lineage with pathogenic potential in the Candida parapsilosis species complex.</title>
        <authorList>
            <person name="Mixao V."/>
            <person name="Del Olmo V."/>
            <person name="Hegedusova E."/>
            <person name="Saus E."/>
            <person name="Pryszcz L."/>
            <person name="Cillingova A."/>
            <person name="Nosek J."/>
            <person name="Gabaldon T."/>
        </authorList>
    </citation>
    <scope>NUCLEOTIDE SEQUENCE</scope>
    <source>
        <strain evidence="10">CBS 10844</strain>
    </source>
</reference>
<dbReference type="InterPro" id="IPR011527">
    <property type="entry name" value="ABC1_TM_dom"/>
</dbReference>
<dbReference type="InterPro" id="IPR003439">
    <property type="entry name" value="ABC_transporter-like_ATP-bd"/>
</dbReference>
<sequence length="1203" mass="135269">MDEKHRFDEDVEEIEADLEKNIFMFVDWRKDWFIFLRGTIYMCTSAVSTPLNTWIYGNIMGALSDYYLGEFESYDQFIKQCLILCGGLMIVGVGKMVFVTLGISTWMKFGEIQQSRARRQVFSKILNQNTKFYDLNPNIMGELTQVNRCIEELRSGTSEIIGETIQTAALILGLTVISFIQSWAIALIILASAPVMAAFAWYFGRLSCVNQEDENEKSSKASKIMDWCLVSPMSVRAFNGKYIELVKFNRFVSESARAYYGVANAVSANSGVLKFLTLMMFVQGFWFGNFLLTNGKVTINQVFTCFSSCLMLGQSISEISQLMAVMNTAHAAAGRISTYLNKSSEKNCEEKKHQCFPLSCFGKISFINVRFKYPARDNLVLNDVSFKFLPNKMNYLVGTSGSGKSTIPLLLMKLYASSGYITIDGIDIELLDPSWISQNITLVQQTPIVFEGTIRENVALAVIDEYESLECVPLKMIRDAAEFALLDLDLDQQITSSSLSGGQRQRLAIARAKLKDSPVLILDEAFSALDEETKQQLIKRVHSWRRGRTTIVITHEYNHIETDDNVVVMENGRVIEQGRFRNLRNSLFFTSESLKKRYKSAAAAAEASTHEKKRCSIEVEEMSIESNTDTDIEAQVQESEHLMGVLAILKYCSETIDAKAIIILGVILSILEGGASPVFSFCFSKLLSTTLDASIGKNIDKAIIQWSSVSIAVALFVGMTAYASKFCLSYASERWVISLRKLSLQRINGQDMSFFENIKPAQITTLLMNDTRDLRNLVSSFLSVAVNLFVMVLLGIIWAIVSGWKLALVGISFVPLIFLITAAYGRVLESAENRYKTSVATLETLFHQTVTSIKTIKLFYMNKHFYDKFEKDMRDLHCQGTYRAIQTGIGLAINELITAIATGVILYFGMELAGTYKYNHEQLLQVITLLTFTLTNASSLIHQLPEITRGQRAGTFIVKLLEDIPFSRIENDGEIIPRIKNPVLCFENVSFGYGYQSVLDNVTFCIEKNQLIGLVGKSGTGKSTISFLILRLLKPDTGSIQIYNKDVSNVNIDWLRETISIVPQFPKFFEGTILENLIYGISPIKQISMEELNKHLVHCGMYDFVVSLPEGIHTRIGEGANTLLSGGQLQRLSIVRALLRRPKILIFDECTSNLDPTNATLIMELIMSLKHQYTILCITHDEKLMQHVDRVIELNRGSAIERI</sequence>
<dbReference type="PROSITE" id="PS00211">
    <property type="entry name" value="ABC_TRANSPORTER_1"/>
    <property type="match status" value="1"/>
</dbReference>
<evidence type="ECO:0000259" key="9">
    <source>
        <dbReference type="PROSITE" id="PS50929"/>
    </source>
</evidence>
<organism evidence="10 11">
    <name type="scientific">Candida oxycetoniae</name>
    <dbReference type="NCBI Taxonomy" id="497107"/>
    <lineage>
        <taxon>Eukaryota</taxon>
        <taxon>Fungi</taxon>
        <taxon>Dikarya</taxon>
        <taxon>Ascomycota</taxon>
        <taxon>Saccharomycotina</taxon>
        <taxon>Pichiomycetes</taxon>
        <taxon>Debaryomycetaceae</taxon>
        <taxon>Candida/Lodderomyces clade</taxon>
        <taxon>Candida</taxon>
    </lineage>
</organism>
<keyword evidence="6 7" id="KW-0472">Membrane</keyword>
<dbReference type="CDD" id="cd18578">
    <property type="entry name" value="ABC_6TM_Pgp_ABCB1_D2_like"/>
    <property type="match status" value="1"/>
</dbReference>
<dbReference type="CDD" id="cd03228">
    <property type="entry name" value="ABCC_MRP_Like"/>
    <property type="match status" value="2"/>
</dbReference>
<feature type="transmembrane region" description="Helical" evidence="7">
    <location>
        <begin position="272"/>
        <end position="292"/>
    </location>
</feature>
<dbReference type="SUPFAM" id="SSF90123">
    <property type="entry name" value="ABC transporter transmembrane region"/>
    <property type="match status" value="2"/>
</dbReference>
<dbReference type="SMART" id="SM00382">
    <property type="entry name" value="AAA"/>
    <property type="match status" value="2"/>
</dbReference>
<dbReference type="CDD" id="cd18577">
    <property type="entry name" value="ABC_6TM_Pgp_ABCB1_D1_like"/>
    <property type="match status" value="1"/>
</dbReference>
<dbReference type="GO" id="GO:0005524">
    <property type="term" value="F:ATP binding"/>
    <property type="evidence" value="ECO:0007669"/>
    <property type="project" value="UniProtKB-KW"/>
</dbReference>
<feature type="transmembrane region" description="Helical" evidence="7">
    <location>
        <begin position="660"/>
        <end position="683"/>
    </location>
</feature>
<evidence type="ECO:0000256" key="5">
    <source>
        <dbReference type="ARBA" id="ARBA00022989"/>
    </source>
</evidence>
<dbReference type="InterPro" id="IPR003593">
    <property type="entry name" value="AAA+_ATPase"/>
</dbReference>
<gene>
    <name evidence="10" type="ORF">KGF56_000980</name>
</gene>